<evidence type="ECO:0000256" key="10">
    <source>
        <dbReference type="PROSITE-ProRule" id="PRU10141"/>
    </source>
</evidence>
<dbReference type="EC" id="2.7.11.1" evidence="2"/>
<feature type="binding site" evidence="10">
    <location>
        <position position="72"/>
    </location>
    <ligand>
        <name>ATP</name>
        <dbReference type="ChEBI" id="CHEBI:30616"/>
    </ligand>
</feature>
<dbReference type="PANTHER" id="PTHR48012">
    <property type="entry name" value="STERILE20-LIKE KINASE, ISOFORM B-RELATED"/>
    <property type="match status" value="1"/>
</dbReference>
<evidence type="ECO:0000313" key="14">
    <source>
        <dbReference type="Proteomes" id="UP000799324"/>
    </source>
</evidence>
<keyword evidence="14" id="KW-1185">Reference proteome</keyword>
<dbReference type="AlphaFoldDB" id="A0A6A6SN73"/>
<sequence length="1058" mass="118718">MEAFRLQPPPAVGTKAKAIQQAKEFEEIVSEKSRRSGIESPPYDFIELIGKGSFGRVFKGKNRSTHELVAIKIIDVDKFDYEGTTEENLQQTLREINILQQLKDSRARPYVNIIEEARNVHNELWVISEYASGGSVGTLLKPNAQRLRTGLEEKYIIPIARELALGLKFIHEAGILHRDLKCGNVLVLEDGRVQLCDFGVSGAVESEKNKRSTIVGSVHWMPPELRQEFIKENNGVATSLLYGSEIDIWAYGCTVYEMATGRPPFSDKNAEDAALVVEVPTLEGKGNFSETLNDLVSFVCQPNADERPTPDEILEHPYLVESSKIYPTMTLIQLVRQYYVWEHSGGSRISLFNGYGAPAPDPLAPQEDDEEDWTFSTSEEFDMQQRASMNFNDPFITVPPGDMSVSVSLNESEEDDEDDELGPRMKRLRRRFKEEAIERGGRRLHKIFDVDSTPYRYSMVDSEPGAGPGGRPVSDLALRNEEAQSDETVETVIDLDDAVAPIAPPQTMVGEVPTLRASRRLTRDDDEARDYYDADQTIRRGTRDFNDQPNRRTMDWKFEDQTNRRTMDWKFETQPPMPAQPTQSTQPTESIRRTMDWTFDDFQQESDLAPPPAAAPALERTNRRTMEWTFDISMAEASHDSHIKAPRLSRLREEPEFTLSALDPSQDQNRRTRDFVFPMRDPGPRDSLSASMSNYRPSLLHAIREPSFDDYPRVNSAPQSPLRTSMIDLDDANVDDYRPSTSHSTSTSILTAGTEQMNGNPFDLEDQVHLSQNNNRASYHMKSQSEPNHALPGLLTPQTYDEHGNPLNQDSYHLGMHARGVSSVSQMQAKAPPNNITYARQRPPQRPIWDSWSHQDAYKIDESPPDSTSTATSPEDDRSVDEMWSKLEQDHYGTQQRRQPYLQTQTQNQPQIQISTLRSRRTASQDEEPRSDAEDNYTSDPALAPLPASFDDHLPTTRRSRISLGPNGRPLIDFPIPRGPDTEALSGAQVHPSVLGDMLFKSALDMRNALGTSRALLGSFKPVESGLGVNGGAGLNGGMGMRMGTLRKVKGGAGASDA</sequence>
<feature type="region of interest" description="Disordered" evidence="11">
    <location>
        <begin position="540"/>
        <end position="559"/>
    </location>
</feature>
<feature type="compositionally biased region" description="Polar residues" evidence="11">
    <location>
        <begin position="822"/>
        <end position="838"/>
    </location>
</feature>
<evidence type="ECO:0000256" key="6">
    <source>
        <dbReference type="ARBA" id="ARBA00022777"/>
    </source>
</evidence>
<dbReference type="GO" id="GO:0004674">
    <property type="term" value="F:protein serine/threonine kinase activity"/>
    <property type="evidence" value="ECO:0007669"/>
    <property type="project" value="UniProtKB-KW"/>
</dbReference>
<dbReference type="PROSITE" id="PS50011">
    <property type="entry name" value="PROTEIN_KINASE_DOM"/>
    <property type="match status" value="1"/>
</dbReference>
<evidence type="ECO:0000313" key="13">
    <source>
        <dbReference type="EMBL" id="KAF2649325.1"/>
    </source>
</evidence>
<evidence type="ECO:0000256" key="3">
    <source>
        <dbReference type="ARBA" id="ARBA00022527"/>
    </source>
</evidence>
<feature type="region of interest" description="Disordered" evidence="11">
    <location>
        <begin position="571"/>
        <end position="590"/>
    </location>
</feature>
<reference evidence="13" key="1">
    <citation type="journal article" date="2020" name="Stud. Mycol.">
        <title>101 Dothideomycetes genomes: a test case for predicting lifestyles and emergence of pathogens.</title>
        <authorList>
            <person name="Haridas S."/>
            <person name="Albert R."/>
            <person name="Binder M."/>
            <person name="Bloem J."/>
            <person name="Labutti K."/>
            <person name="Salamov A."/>
            <person name="Andreopoulos B."/>
            <person name="Baker S."/>
            <person name="Barry K."/>
            <person name="Bills G."/>
            <person name="Bluhm B."/>
            <person name="Cannon C."/>
            <person name="Castanera R."/>
            <person name="Culley D."/>
            <person name="Daum C."/>
            <person name="Ezra D."/>
            <person name="Gonzalez J."/>
            <person name="Henrissat B."/>
            <person name="Kuo A."/>
            <person name="Liang C."/>
            <person name="Lipzen A."/>
            <person name="Lutzoni F."/>
            <person name="Magnuson J."/>
            <person name="Mondo S."/>
            <person name="Nolan M."/>
            <person name="Ohm R."/>
            <person name="Pangilinan J."/>
            <person name="Park H.-J."/>
            <person name="Ramirez L."/>
            <person name="Alfaro M."/>
            <person name="Sun H."/>
            <person name="Tritt A."/>
            <person name="Yoshinaga Y."/>
            <person name="Zwiers L.-H."/>
            <person name="Turgeon B."/>
            <person name="Goodwin S."/>
            <person name="Spatafora J."/>
            <person name="Crous P."/>
            <person name="Grigoriev I."/>
        </authorList>
    </citation>
    <scope>NUCLEOTIDE SEQUENCE</scope>
    <source>
        <strain evidence="13">CBS 122681</strain>
    </source>
</reference>
<evidence type="ECO:0000256" key="11">
    <source>
        <dbReference type="SAM" id="MobiDB-lite"/>
    </source>
</evidence>
<dbReference type="PANTHER" id="PTHR48012:SF10">
    <property type="entry name" value="FI20177P1"/>
    <property type="match status" value="1"/>
</dbReference>
<dbReference type="InterPro" id="IPR000719">
    <property type="entry name" value="Prot_kinase_dom"/>
</dbReference>
<keyword evidence="7 10" id="KW-0067">ATP-binding</keyword>
<dbReference type="PROSITE" id="PS00108">
    <property type="entry name" value="PROTEIN_KINASE_ST"/>
    <property type="match status" value="1"/>
</dbReference>
<evidence type="ECO:0000256" key="9">
    <source>
        <dbReference type="ARBA" id="ARBA00048679"/>
    </source>
</evidence>
<evidence type="ECO:0000256" key="4">
    <source>
        <dbReference type="ARBA" id="ARBA00022679"/>
    </source>
</evidence>
<feature type="compositionally biased region" description="Basic and acidic residues" evidence="11">
    <location>
        <begin position="875"/>
        <end position="891"/>
    </location>
</feature>
<dbReference type="EMBL" id="MU004497">
    <property type="protein sequence ID" value="KAF2649325.1"/>
    <property type="molecule type" value="Genomic_DNA"/>
</dbReference>
<evidence type="ECO:0000256" key="7">
    <source>
        <dbReference type="ARBA" id="ARBA00022840"/>
    </source>
</evidence>
<keyword evidence="6 13" id="KW-0418">Kinase</keyword>
<gene>
    <name evidence="13" type="ORF">K491DRAFT_611069</name>
</gene>
<keyword evidence="4" id="KW-0808">Transferase</keyword>
<dbReference type="InterPro" id="IPR011009">
    <property type="entry name" value="Kinase-like_dom_sf"/>
</dbReference>
<feature type="region of interest" description="Disordered" evidence="11">
    <location>
        <begin position="666"/>
        <end position="692"/>
    </location>
</feature>
<dbReference type="InterPro" id="IPR050629">
    <property type="entry name" value="STE20/SPS1-PAK"/>
</dbReference>
<dbReference type="Gene3D" id="1.10.510.10">
    <property type="entry name" value="Transferase(Phosphotransferase) domain 1"/>
    <property type="match status" value="1"/>
</dbReference>
<protein>
    <recommendedName>
        <fullName evidence="2">non-specific serine/threonine protein kinase</fullName>
        <ecNumber evidence="2">2.7.11.1</ecNumber>
    </recommendedName>
</protein>
<name>A0A6A6SN73_9PLEO</name>
<accession>A0A6A6SN73</accession>
<evidence type="ECO:0000256" key="1">
    <source>
        <dbReference type="ARBA" id="ARBA00008874"/>
    </source>
</evidence>
<comment type="catalytic activity">
    <reaction evidence="8">
        <text>L-threonyl-[protein] + ATP = O-phospho-L-threonyl-[protein] + ADP + H(+)</text>
        <dbReference type="Rhea" id="RHEA:46608"/>
        <dbReference type="Rhea" id="RHEA-COMP:11060"/>
        <dbReference type="Rhea" id="RHEA-COMP:11605"/>
        <dbReference type="ChEBI" id="CHEBI:15378"/>
        <dbReference type="ChEBI" id="CHEBI:30013"/>
        <dbReference type="ChEBI" id="CHEBI:30616"/>
        <dbReference type="ChEBI" id="CHEBI:61977"/>
        <dbReference type="ChEBI" id="CHEBI:456216"/>
        <dbReference type="EC" id="2.7.11.1"/>
    </reaction>
</comment>
<feature type="compositionally biased region" description="Low complexity" evidence="11">
    <location>
        <begin position="899"/>
        <end position="914"/>
    </location>
</feature>
<dbReference type="Proteomes" id="UP000799324">
    <property type="component" value="Unassembled WGS sequence"/>
</dbReference>
<feature type="domain" description="Protein kinase" evidence="12">
    <location>
        <begin position="43"/>
        <end position="319"/>
    </location>
</feature>
<evidence type="ECO:0000256" key="8">
    <source>
        <dbReference type="ARBA" id="ARBA00047899"/>
    </source>
</evidence>
<comment type="catalytic activity">
    <reaction evidence="9">
        <text>L-seryl-[protein] + ATP = O-phospho-L-seryl-[protein] + ADP + H(+)</text>
        <dbReference type="Rhea" id="RHEA:17989"/>
        <dbReference type="Rhea" id="RHEA-COMP:9863"/>
        <dbReference type="Rhea" id="RHEA-COMP:11604"/>
        <dbReference type="ChEBI" id="CHEBI:15378"/>
        <dbReference type="ChEBI" id="CHEBI:29999"/>
        <dbReference type="ChEBI" id="CHEBI:30616"/>
        <dbReference type="ChEBI" id="CHEBI:83421"/>
        <dbReference type="ChEBI" id="CHEBI:456216"/>
        <dbReference type="EC" id="2.7.11.1"/>
    </reaction>
</comment>
<dbReference type="InterPro" id="IPR017441">
    <property type="entry name" value="Protein_kinase_ATP_BS"/>
</dbReference>
<evidence type="ECO:0000256" key="2">
    <source>
        <dbReference type="ARBA" id="ARBA00012513"/>
    </source>
</evidence>
<dbReference type="SMART" id="SM00220">
    <property type="entry name" value="S_TKc"/>
    <property type="match status" value="1"/>
</dbReference>
<keyword evidence="5 10" id="KW-0547">Nucleotide-binding</keyword>
<dbReference type="GO" id="GO:0005524">
    <property type="term" value="F:ATP binding"/>
    <property type="evidence" value="ECO:0007669"/>
    <property type="project" value="UniProtKB-UniRule"/>
</dbReference>
<dbReference type="Pfam" id="PF00069">
    <property type="entry name" value="Pkinase"/>
    <property type="match status" value="1"/>
</dbReference>
<dbReference type="OrthoDB" id="248923at2759"/>
<evidence type="ECO:0000256" key="5">
    <source>
        <dbReference type="ARBA" id="ARBA00022741"/>
    </source>
</evidence>
<feature type="compositionally biased region" description="Basic and acidic residues" evidence="11">
    <location>
        <begin position="923"/>
        <end position="933"/>
    </location>
</feature>
<dbReference type="SUPFAM" id="SSF56112">
    <property type="entry name" value="Protein kinase-like (PK-like)"/>
    <property type="match status" value="1"/>
</dbReference>
<feature type="compositionally biased region" description="Polar residues" evidence="11">
    <location>
        <begin position="580"/>
        <end position="589"/>
    </location>
</feature>
<feature type="region of interest" description="Disordered" evidence="11">
    <location>
        <begin position="781"/>
        <end position="971"/>
    </location>
</feature>
<dbReference type="InterPro" id="IPR008271">
    <property type="entry name" value="Ser/Thr_kinase_AS"/>
</dbReference>
<evidence type="ECO:0000259" key="12">
    <source>
        <dbReference type="PROSITE" id="PS50011"/>
    </source>
</evidence>
<dbReference type="GO" id="GO:0005737">
    <property type="term" value="C:cytoplasm"/>
    <property type="evidence" value="ECO:0007669"/>
    <property type="project" value="TreeGrafter"/>
</dbReference>
<proteinExistence type="inferred from homology"/>
<organism evidence="13 14">
    <name type="scientific">Lophiostoma macrostomum CBS 122681</name>
    <dbReference type="NCBI Taxonomy" id="1314788"/>
    <lineage>
        <taxon>Eukaryota</taxon>
        <taxon>Fungi</taxon>
        <taxon>Dikarya</taxon>
        <taxon>Ascomycota</taxon>
        <taxon>Pezizomycotina</taxon>
        <taxon>Dothideomycetes</taxon>
        <taxon>Pleosporomycetidae</taxon>
        <taxon>Pleosporales</taxon>
        <taxon>Lophiostomataceae</taxon>
        <taxon>Lophiostoma</taxon>
    </lineage>
</organism>
<dbReference type="PROSITE" id="PS00107">
    <property type="entry name" value="PROTEIN_KINASE_ATP"/>
    <property type="match status" value="1"/>
</dbReference>
<keyword evidence="3" id="KW-0723">Serine/threonine-protein kinase</keyword>
<comment type="similarity">
    <text evidence="1">Belongs to the protein kinase superfamily. STE Ser/Thr protein kinase family. STE20 subfamily.</text>
</comment>